<dbReference type="Gene3D" id="3.30.30.40">
    <property type="match status" value="1"/>
</dbReference>
<dbReference type="Pfam" id="PF01144">
    <property type="entry name" value="CoA_trans"/>
    <property type="match status" value="1"/>
</dbReference>
<dbReference type="RefSeq" id="WP_160939201.1">
    <property type="nucleotide sequence ID" value="NZ_SNVJ01000028.1"/>
</dbReference>
<dbReference type="InterPro" id="IPR004165">
    <property type="entry name" value="CoA_trans_fam_I"/>
</dbReference>
<dbReference type="EMBL" id="SNVJ01000028">
    <property type="protein sequence ID" value="MXP65792.1"/>
    <property type="molecule type" value="Genomic_DNA"/>
</dbReference>
<dbReference type="SUPFAM" id="SSF100950">
    <property type="entry name" value="NagB/RpiA/CoA transferase-like"/>
    <property type="match status" value="1"/>
</dbReference>
<name>A0A845BKW0_9PROT</name>
<protein>
    <submittedName>
        <fullName evidence="1">CoA synthetase</fullName>
    </submittedName>
</protein>
<dbReference type="InterPro" id="IPR037171">
    <property type="entry name" value="NagB/RpiA_transferase-like"/>
</dbReference>
<dbReference type="SMART" id="SM00882">
    <property type="entry name" value="CoA_trans"/>
    <property type="match status" value="1"/>
</dbReference>
<organism evidence="1 2">
    <name type="scientific">Teichococcus coralli</name>
    <dbReference type="NCBI Taxonomy" id="2545983"/>
    <lineage>
        <taxon>Bacteria</taxon>
        <taxon>Pseudomonadati</taxon>
        <taxon>Pseudomonadota</taxon>
        <taxon>Alphaproteobacteria</taxon>
        <taxon>Acetobacterales</taxon>
        <taxon>Roseomonadaceae</taxon>
        <taxon>Roseomonas</taxon>
    </lineage>
</organism>
<comment type="caution">
    <text evidence="1">The sequence shown here is derived from an EMBL/GenBank/DDBJ whole genome shotgun (WGS) entry which is preliminary data.</text>
</comment>
<dbReference type="GO" id="GO:0008410">
    <property type="term" value="F:CoA-transferase activity"/>
    <property type="evidence" value="ECO:0007669"/>
    <property type="project" value="InterPro"/>
</dbReference>
<dbReference type="AlphaFoldDB" id="A0A845BKW0"/>
<sequence length="275" mass="29257">MIAQSVDALAAMVPDGALLALPPDNSLPSVALAKALIRHGARNLRLLGVPVSGFATDLLIGAGCVAEVQTSAVSLGEAGFAPRFTAALKEGRITVRDATCPAIHTMLQAAEKGVPFMPLRGIIGSDILAHRPDWRVIDNPFAPPGTDPIVLLPALSPDFALFHAVLADRDGNVWLGRRRECATIAHAAKRTLVTVERLHEGNLLEDERLAPGTISATYIDAVAIAERGAHPVALLDEYGFDADSVAAYARAARTQEGFDLWLDEHVFGRRRETAA</sequence>
<evidence type="ECO:0000313" key="1">
    <source>
        <dbReference type="EMBL" id="MXP65792.1"/>
    </source>
</evidence>
<evidence type="ECO:0000313" key="2">
    <source>
        <dbReference type="Proteomes" id="UP000460715"/>
    </source>
</evidence>
<accession>A0A845BKW0</accession>
<keyword evidence="2" id="KW-1185">Reference proteome</keyword>
<dbReference type="Proteomes" id="UP000460715">
    <property type="component" value="Unassembled WGS sequence"/>
</dbReference>
<gene>
    <name evidence="1" type="ORF">E0493_20800</name>
</gene>
<dbReference type="Gene3D" id="3.40.1080.10">
    <property type="entry name" value="Glutaconate Coenzyme A-transferase"/>
    <property type="match status" value="1"/>
</dbReference>
<proteinExistence type="predicted"/>
<reference evidence="1 2" key="1">
    <citation type="submission" date="2019-03" db="EMBL/GenBank/DDBJ databases">
        <title>Roseomonas sp. a novel Roseomonas species isolated from Sea whip Gorgonian.</title>
        <authorList>
            <person name="Li F."/>
            <person name="Pan X."/>
            <person name="Huang S."/>
            <person name="Li Z."/>
            <person name="Meng B."/>
        </authorList>
    </citation>
    <scope>NUCLEOTIDE SEQUENCE [LARGE SCALE GENOMIC DNA]</scope>
    <source>
        <strain evidence="1 2">M0104</strain>
    </source>
</reference>
<dbReference type="OrthoDB" id="9777193at2"/>